<comment type="caution">
    <text evidence="2">The sequence shown here is derived from an EMBL/GenBank/DDBJ whole genome shotgun (WGS) entry which is preliminary data.</text>
</comment>
<keyword evidence="1" id="KW-0812">Transmembrane</keyword>
<keyword evidence="1" id="KW-1133">Transmembrane helix</keyword>
<dbReference type="EMBL" id="PSXY01000024">
    <property type="protein sequence ID" value="PPF66019.1"/>
    <property type="molecule type" value="Genomic_DNA"/>
</dbReference>
<gene>
    <name evidence="3" type="ORF">C5E16_12455</name>
    <name evidence="2" type="ORF">CMsap09_03440</name>
</gene>
<name>A0A251XRR7_9MICO</name>
<dbReference type="Proteomes" id="UP000195106">
    <property type="component" value="Unassembled WGS sequence"/>
</dbReference>
<reference evidence="2 4" key="1">
    <citation type="submission" date="2016-08" db="EMBL/GenBank/DDBJ databases">
        <title>Genome sequence of Clavibacter michiganensis spp. strain CASJ009.</title>
        <authorList>
            <person name="Thapa S.P."/>
            <person name="Coaker G."/>
        </authorList>
    </citation>
    <scope>NUCLEOTIDE SEQUENCE [LARGE SCALE GENOMIC DNA]</scope>
    <source>
        <strain evidence="2">CASJ009</strain>
    </source>
</reference>
<evidence type="ECO:0000313" key="3">
    <source>
        <dbReference type="EMBL" id="PPF66019.1"/>
    </source>
</evidence>
<evidence type="ECO:0000313" key="5">
    <source>
        <dbReference type="Proteomes" id="UP000239241"/>
    </source>
</evidence>
<organism evidence="2 4">
    <name type="scientific">Clavibacter michiganensis</name>
    <dbReference type="NCBI Taxonomy" id="28447"/>
    <lineage>
        <taxon>Bacteria</taxon>
        <taxon>Bacillati</taxon>
        <taxon>Actinomycetota</taxon>
        <taxon>Actinomycetes</taxon>
        <taxon>Micrococcales</taxon>
        <taxon>Microbacteriaceae</taxon>
        <taxon>Clavibacter</taxon>
    </lineage>
</organism>
<accession>A0A251XRR7</accession>
<feature type="transmembrane region" description="Helical" evidence="1">
    <location>
        <begin position="32"/>
        <end position="54"/>
    </location>
</feature>
<dbReference type="AlphaFoldDB" id="A0A251XRR7"/>
<sequence length="67" mass="6888">MTSDRSLAFILLRSCLVMVALGIVTAQTGGGLGVVGGVAIVLAAGLGGAAAFYWRRHLAAKRRDPFS</sequence>
<proteinExistence type="predicted"/>
<reference evidence="3 5" key="2">
    <citation type="submission" date="2018-02" db="EMBL/GenBank/DDBJ databases">
        <title>Bacteriophage NCPPB3778 and a type I-E CRISPR drive the evolution of the US Biological Select Agent, Rathayibacter toxicus.</title>
        <authorList>
            <person name="Davis E.W.II."/>
            <person name="Tabima J.F."/>
            <person name="Weisberg A.J."/>
            <person name="Lopes L.D."/>
            <person name="Wiseman M.S."/>
            <person name="Wiseman M.S."/>
            <person name="Pupko T."/>
            <person name="Belcher M.S."/>
            <person name="Sechler A.J."/>
            <person name="Tancos M.A."/>
            <person name="Schroeder B.K."/>
            <person name="Murray T.D."/>
            <person name="Luster D.G."/>
            <person name="Schneider W.L."/>
            <person name="Rogers E."/>
            <person name="Andreote F.D."/>
            <person name="Grunwald N.J."/>
            <person name="Putnam M.L."/>
            <person name="Chang J.H."/>
        </authorList>
    </citation>
    <scope>NUCLEOTIDE SEQUENCE [LARGE SCALE GENOMIC DNA]</scope>
    <source>
        <strain evidence="3 5">AY1B3</strain>
    </source>
</reference>
<protein>
    <submittedName>
        <fullName evidence="2">Uncharacterized protein</fullName>
    </submittedName>
</protein>
<evidence type="ECO:0000313" key="2">
    <source>
        <dbReference type="EMBL" id="OUE07979.1"/>
    </source>
</evidence>
<dbReference type="EMBL" id="MDHJ01000001">
    <property type="protein sequence ID" value="OUE07979.1"/>
    <property type="molecule type" value="Genomic_DNA"/>
</dbReference>
<evidence type="ECO:0000313" key="4">
    <source>
        <dbReference type="Proteomes" id="UP000195106"/>
    </source>
</evidence>
<keyword evidence="1" id="KW-0472">Membrane</keyword>
<evidence type="ECO:0000256" key="1">
    <source>
        <dbReference type="SAM" id="Phobius"/>
    </source>
</evidence>
<dbReference type="RefSeq" id="WP_094115127.1">
    <property type="nucleotide sequence ID" value="NZ_PSXY01000024.1"/>
</dbReference>
<dbReference type="Proteomes" id="UP000239241">
    <property type="component" value="Unassembled WGS sequence"/>
</dbReference>